<accession>A0ABQ6JWW6</accession>
<evidence type="ECO:0000313" key="4">
    <source>
        <dbReference type="Proteomes" id="UP001157069"/>
    </source>
</evidence>
<evidence type="ECO:0000313" key="3">
    <source>
        <dbReference type="EMBL" id="GMA91255.1"/>
    </source>
</evidence>
<dbReference type="InterPro" id="IPR003615">
    <property type="entry name" value="HNH_nuc"/>
</dbReference>
<name>A0ABQ6JWW6_9MICO</name>
<comment type="caution">
    <text evidence="3">The sequence shown here is derived from an EMBL/GenBank/DDBJ whole genome shotgun (WGS) entry which is preliminary data.</text>
</comment>
<dbReference type="EMBL" id="BSVA01000001">
    <property type="protein sequence ID" value="GMA91255.1"/>
    <property type="molecule type" value="Genomic_DNA"/>
</dbReference>
<dbReference type="Pfam" id="PF01844">
    <property type="entry name" value="HNH"/>
    <property type="match status" value="1"/>
</dbReference>
<dbReference type="RefSeq" id="WP_284299511.1">
    <property type="nucleotide sequence ID" value="NZ_BSVA01000001.1"/>
</dbReference>
<organism evidence="3 4">
    <name type="scientific">Homoserinibacter gongjuensis</name>
    <dbReference type="NCBI Taxonomy" id="1162968"/>
    <lineage>
        <taxon>Bacteria</taxon>
        <taxon>Bacillati</taxon>
        <taxon>Actinomycetota</taxon>
        <taxon>Actinomycetes</taxon>
        <taxon>Micrococcales</taxon>
        <taxon>Microbacteriaceae</taxon>
        <taxon>Homoserinibacter</taxon>
    </lineage>
</organism>
<comment type="similarity">
    <text evidence="1">Belongs to the Rv1128c/1148c/1588c/1702c/1945/3466 family.</text>
</comment>
<dbReference type="Pfam" id="PF02720">
    <property type="entry name" value="DUF222"/>
    <property type="match status" value="1"/>
</dbReference>
<feature type="domain" description="HNH nuclease" evidence="2">
    <location>
        <begin position="392"/>
        <end position="443"/>
    </location>
</feature>
<dbReference type="Proteomes" id="UP001157069">
    <property type="component" value="Unassembled WGS sequence"/>
</dbReference>
<evidence type="ECO:0000256" key="1">
    <source>
        <dbReference type="ARBA" id="ARBA00023450"/>
    </source>
</evidence>
<gene>
    <name evidence="3" type="ORF">GCM10025869_17840</name>
</gene>
<sequence length="520" mass="55992">MPSFTDALPTLGDLSVPFAPLPVGDLPDDALLAAQRAVAEVRRRVETQAAVVAAEIAHRSRRELGHAGLAAANGQRTAEGLISQLTGTSLRDARTLVKAGELQPTATARTGTPPADTGAPAAPAIPRWSAVIGDAVARATITVEAADVIRTRLGHAAKRLDAAFSHETDGATAEARAELETRLADAAQRLTAEAPHLTIEQLAVRASRARDDLDVAGIAAREDALRDQRYLRVHRQLDGMTRIHGLLDPESAAIVVPILDAATSPRRGGPRFVNPDAVARADDVVRDTRSTEQLTLDTLVELIRLGARVEDGKLLGDKKPAVRILVTKGDLDAPTNSEGVREGAAFFEGQPDAVSIATAERYICSSGAVPILFDTDGRVLNLGREQRLFSAEQRQAMAARDGGCLMCDRPPAWTEAHHIDHWDQHHGRTDIDDGVLLCRHCHLLLHNQNWRICRHGGTYFLEQPDADGILRRTPCPPAAPPCNDSEQPHDRAAGGCEAPVRIMGWRGRHELAREPHRLGG</sequence>
<dbReference type="SMART" id="SM00507">
    <property type="entry name" value="HNHc"/>
    <property type="match status" value="1"/>
</dbReference>
<evidence type="ECO:0000259" key="2">
    <source>
        <dbReference type="SMART" id="SM00507"/>
    </source>
</evidence>
<reference evidence="4" key="1">
    <citation type="journal article" date="2019" name="Int. J. Syst. Evol. Microbiol.">
        <title>The Global Catalogue of Microorganisms (GCM) 10K type strain sequencing project: providing services to taxonomists for standard genome sequencing and annotation.</title>
        <authorList>
            <consortium name="The Broad Institute Genomics Platform"/>
            <consortium name="The Broad Institute Genome Sequencing Center for Infectious Disease"/>
            <person name="Wu L."/>
            <person name="Ma J."/>
        </authorList>
    </citation>
    <scope>NUCLEOTIDE SEQUENCE [LARGE SCALE GENOMIC DNA]</scope>
    <source>
        <strain evidence="4">NBRC 108755</strain>
    </source>
</reference>
<protein>
    <recommendedName>
        <fullName evidence="2">HNH nuclease domain-containing protein</fullName>
    </recommendedName>
</protein>
<dbReference type="InterPro" id="IPR002711">
    <property type="entry name" value="HNH"/>
</dbReference>
<keyword evidence="4" id="KW-1185">Reference proteome</keyword>
<dbReference type="InterPro" id="IPR003870">
    <property type="entry name" value="DUF222"/>
</dbReference>
<proteinExistence type="inferred from homology"/>